<sequence>MDMPKGTHLTAYKGGVRAIDDTDGSTIATILPGTVKAADGTTRKINVSVDGNKVTQIIDGVTGSTIEGTVTPPVFSVGTADPAPVGAASAKTALAQKTALAMRTASSDKDGNKSDRMACIGQKVTTGIIGDFFGAIEAGGAGAMAGALGGLAAGIVLCK</sequence>
<gene>
    <name evidence="1" type="ORF">AB0L03_28035</name>
</gene>
<dbReference type="RefSeq" id="WP_366090000.1">
    <property type="nucleotide sequence ID" value="NZ_JBFASG010000036.1"/>
</dbReference>
<keyword evidence="2" id="KW-1185">Reference proteome</keyword>
<name>A0ABV3J208_9ACTN</name>
<protein>
    <submittedName>
        <fullName evidence="1">Uncharacterized protein</fullName>
    </submittedName>
</protein>
<organism evidence="1 2">
    <name type="scientific">Streptomyces roseoverticillatus</name>
    <dbReference type="NCBI Taxonomy" id="66429"/>
    <lineage>
        <taxon>Bacteria</taxon>
        <taxon>Bacillati</taxon>
        <taxon>Actinomycetota</taxon>
        <taxon>Actinomycetes</taxon>
        <taxon>Kitasatosporales</taxon>
        <taxon>Streptomycetaceae</taxon>
        <taxon>Streptomyces</taxon>
    </lineage>
</organism>
<proteinExistence type="predicted"/>
<comment type="caution">
    <text evidence="1">The sequence shown here is derived from an EMBL/GenBank/DDBJ whole genome shotgun (WGS) entry which is preliminary data.</text>
</comment>
<accession>A0ABV3J208</accession>
<evidence type="ECO:0000313" key="1">
    <source>
        <dbReference type="EMBL" id="MEV4926624.1"/>
    </source>
</evidence>
<dbReference type="Proteomes" id="UP001552479">
    <property type="component" value="Unassembled WGS sequence"/>
</dbReference>
<reference evidence="1 2" key="1">
    <citation type="submission" date="2024-06" db="EMBL/GenBank/DDBJ databases">
        <title>The Natural Products Discovery Center: Release of the First 8490 Sequenced Strains for Exploring Actinobacteria Biosynthetic Diversity.</title>
        <authorList>
            <person name="Kalkreuter E."/>
            <person name="Kautsar S.A."/>
            <person name="Yang D."/>
            <person name="Bader C.D."/>
            <person name="Teijaro C.N."/>
            <person name="Fluegel L."/>
            <person name="Davis C.M."/>
            <person name="Simpson J.R."/>
            <person name="Lauterbach L."/>
            <person name="Steele A.D."/>
            <person name="Gui C."/>
            <person name="Meng S."/>
            <person name="Li G."/>
            <person name="Viehrig K."/>
            <person name="Ye F."/>
            <person name="Su P."/>
            <person name="Kiefer A.F."/>
            <person name="Nichols A."/>
            <person name="Cepeda A.J."/>
            <person name="Yan W."/>
            <person name="Fan B."/>
            <person name="Jiang Y."/>
            <person name="Adhikari A."/>
            <person name="Zheng C.-J."/>
            <person name="Schuster L."/>
            <person name="Cowan T.M."/>
            <person name="Smanski M.J."/>
            <person name="Chevrette M.G."/>
            <person name="De Carvalho L.P.S."/>
            <person name="Shen B."/>
        </authorList>
    </citation>
    <scope>NUCLEOTIDE SEQUENCE [LARGE SCALE GENOMIC DNA]</scope>
    <source>
        <strain evidence="1 2">NPDC053791</strain>
    </source>
</reference>
<evidence type="ECO:0000313" key="2">
    <source>
        <dbReference type="Proteomes" id="UP001552479"/>
    </source>
</evidence>
<dbReference type="EMBL" id="JBFASG010000036">
    <property type="protein sequence ID" value="MEV4926624.1"/>
    <property type="molecule type" value="Genomic_DNA"/>
</dbReference>